<protein>
    <submittedName>
        <fullName evidence="3">Amidophosphoribosyltransferase</fullName>
    </submittedName>
</protein>
<keyword evidence="3" id="KW-0808">Transferase</keyword>
<dbReference type="GO" id="GO:0016757">
    <property type="term" value="F:glycosyltransferase activity"/>
    <property type="evidence" value="ECO:0007669"/>
    <property type="project" value="UniProtKB-KW"/>
</dbReference>
<dbReference type="OrthoDB" id="9793412at2"/>
<dbReference type="Gene3D" id="3.40.50.2020">
    <property type="match status" value="1"/>
</dbReference>
<dbReference type="InterPro" id="IPR051910">
    <property type="entry name" value="ComF/GntX_DNA_util-trans"/>
</dbReference>
<dbReference type="InterPro" id="IPR000836">
    <property type="entry name" value="PRTase_dom"/>
</dbReference>
<dbReference type="PANTHER" id="PTHR47505:SF1">
    <property type="entry name" value="DNA UTILIZATION PROTEIN YHGH"/>
    <property type="match status" value="1"/>
</dbReference>
<dbReference type="CDD" id="cd06223">
    <property type="entry name" value="PRTases_typeI"/>
    <property type="match status" value="1"/>
</dbReference>
<keyword evidence="3" id="KW-0328">Glycosyltransferase</keyword>
<dbReference type="Pfam" id="PF00156">
    <property type="entry name" value="Pribosyltran"/>
    <property type="match status" value="1"/>
</dbReference>
<dbReference type="InterPro" id="IPR029057">
    <property type="entry name" value="PRTase-like"/>
</dbReference>
<dbReference type="RefSeq" id="WP_094291357.1">
    <property type="nucleotide sequence ID" value="NZ_NOIG01000012.1"/>
</dbReference>
<sequence length="243" mass="26045">MLFQGLSGLSRHLRGLRGLADRVPSQCAACHAWPSQRICNACVARFAQPASRCQRCALRVPTGVAVCGTCLQHPPAFDACLAAVDYAYPWSAALADFKFRADPGWARTLATLLRSTPWVEPAVDAADWVLPVPLSTERLRERGFNQSALLAQHLAGAKADVHSLLRLHATEAQSGLPRAQRLRNLKGAFAVEPARAAALRGQRVVLLDDVMTTGATVYAATLALREAGVAHVAVVVLARTALE</sequence>
<dbReference type="Proteomes" id="UP000215441">
    <property type="component" value="Unassembled WGS sequence"/>
</dbReference>
<dbReference type="SUPFAM" id="SSF53271">
    <property type="entry name" value="PRTase-like"/>
    <property type="match status" value="1"/>
</dbReference>
<feature type="domain" description="Phosphoribosyltransferase" evidence="2">
    <location>
        <begin position="194"/>
        <end position="239"/>
    </location>
</feature>
<organism evidence="3 4">
    <name type="scientific">Acidovorax kalamii</name>
    <dbReference type="NCBI Taxonomy" id="2004485"/>
    <lineage>
        <taxon>Bacteria</taxon>
        <taxon>Pseudomonadati</taxon>
        <taxon>Pseudomonadota</taxon>
        <taxon>Betaproteobacteria</taxon>
        <taxon>Burkholderiales</taxon>
        <taxon>Comamonadaceae</taxon>
        <taxon>Acidovorax</taxon>
    </lineage>
</organism>
<comment type="similarity">
    <text evidence="1">Belongs to the ComF/GntX family.</text>
</comment>
<evidence type="ECO:0000313" key="3">
    <source>
        <dbReference type="EMBL" id="OYD48351.1"/>
    </source>
</evidence>
<accession>A0A235EH45</accession>
<name>A0A235EH45_9BURK</name>
<dbReference type="EMBL" id="NOIG01000012">
    <property type="protein sequence ID" value="OYD48351.1"/>
    <property type="molecule type" value="Genomic_DNA"/>
</dbReference>
<keyword evidence="4" id="KW-1185">Reference proteome</keyword>
<comment type="caution">
    <text evidence="3">The sequence shown here is derived from an EMBL/GenBank/DDBJ whole genome shotgun (WGS) entry which is preliminary data.</text>
</comment>
<evidence type="ECO:0000259" key="2">
    <source>
        <dbReference type="Pfam" id="PF00156"/>
    </source>
</evidence>
<evidence type="ECO:0000256" key="1">
    <source>
        <dbReference type="ARBA" id="ARBA00008007"/>
    </source>
</evidence>
<reference evidence="3 4" key="1">
    <citation type="submission" date="2017-07" db="EMBL/GenBank/DDBJ databases">
        <title>Acidovorax KNDSW TSA 6 genome sequence and assembly.</title>
        <authorList>
            <person name="Mayilraj S."/>
        </authorList>
    </citation>
    <scope>NUCLEOTIDE SEQUENCE [LARGE SCALE GENOMIC DNA]</scope>
    <source>
        <strain evidence="3 4">KNDSW-TSA6</strain>
    </source>
</reference>
<dbReference type="PANTHER" id="PTHR47505">
    <property type="entry name" value="DNA UTILIZATION PROTEIN YHGH"/>
    <property type="match status" value="1"/>
</dbReference>
<proteinExistence type="inferred from homology"/>
<dbReference type="AlphaFoldDB" id="A0A235EH45"/>
<gene>
    <name evidence="3" type="ORF">CBY09_20185</name>
</gene>
<evidence type="ECO:0000313" key="4">
    <source>
        <dbReference type="Proteomes" id="UP000215441"/>
    </source>
</evidence>